<evidence type="ECO:0008006" key="5">
    <source>
        <dbReference type="Google" id="ProtNLM"/>
    </source>
</evidence>
<dbReference type="Proteomes" id="UP001300502">
    <property type="component" value="Unassembled WGS sequence"/>
</dbReference>
<dbReference type="Gene3D" id="3.40.50.1240">
    <property type="entry name" value="Phosphoglycerate mutase-like"/>
    <property type="match status" value="1"/>
</dbReference>
<dbReference type="PROSITE" id="PS00175">
    <property type="entry name" value="PG_MUTASE"/>
    <property type="match status" value="1"/>
</dbReference>
<dbReference type="CDD" id="cd07067">
    <property type="entry name" value="HP_PGM_like"/>
    <property type="match status" value="1"/>
</dbReference>
<dbReference type="GO" id="GO:0003824">
    <property type="term" value="F:catalytic activity"/>
    <property type="evidence" value="ECO:0007669"/>
    <property type="project" value="InterPro"/>
</dbReference>
<comment type="caution">
    <text evidence="3">The sequence shown here is derived from an EMBL/GenBank/DDBJ whole genome shotgun (WGS) entry which is preliminary data.</text>
</comment>
<dbReference type="SUPFAM" id="SSF53254">
    <property type="entry name" value="Phosphoglycerate mutase-like"/>
    <property type="match status" value="1"/>
</dbReference>
<accession>A0AAV9IMJ8</accession>
<dbReference type="AlphaFoldDB" id="A0AAV9IMJ8"/>
<reference evidence="3 4" key="1">
    <citation type="submission" date="2022-07" db="EMBL/GenBank/DDBJ databases">
        <title>Genome-wide signatures of adaptation to extreme environments.</title>
        <authorList>
            <person name="Cho C.H."/>
            <person name="Yoon H.S."/>
        </authorList>
    </citation>
    <scope>NUCLEOTIDE SEQUENCE [LARGE SCALE GENOMIC DNA]</scope>
    <source>
        <strain evidence="3 4">108.79 E11</strain>
    </source>
</reference>
<evidence type="ECO:0000256" key="1">
    <source>
        <dbReference type="PIRSR" id="PIRSR613078-1"/>
    </source>
</evidence>
<dbReference type="InterPro" id="IPR001345">
    <property type="entry name" value="PG/BPGM_mutase_AS"/>
</dbReference>
<evidence type="ECO:0000313" key="4">
    <source>
        <dbReference type="Proteomes" id="UP001300502"/>
    </source>
</evidence>
<feature type="binding site" evidence="2">
    <location>
        <begin position="28"/>
        <end position="35"/>
    </location>
    <ligand>
        <name>substrate</name>
    </ligand>
</feature>
<dbReference type="PANTHER" id="PTHR47821:SF2">
    <property type="entry name" value="PHOSPHOGLYCERATE MUTASE FAMILY PROTEIN"/>
    <property type="match status" value="1"/>
</dbReference>
<dbReference type="Pfam" id="PF00300">
    <property type="entry name" value="His_Phos_1"/>
    <property type="match status" value="1"/>
</dbReference>
<organism evidence="3 4">
    <name type="scientific">Galdieria yellowstonensis</name>
    <dbReference type="NCBI Taxonomy" id="3028027"/>
    <lineage>
        <taxon>Eukaryota</taxon>
        <taxon>Rhodophyta</taxon>
        <taxon>Bangiophyceae</taxon>
        <taxon>Galdieriales</taxon>
        <taxon>Galdieriaceae</taxon>
        <taxon>Galdieria</taxon>
    </lineage>
</organism>
<proteinExistence type="predicted"/>
<sequence length="220" mass="25014">MEKEKCSSFGAFDDLVVDRLGNSYYVLRHGESQANVEHLIVSDPDHGKLAKYGLTDKGRQQARAAAIQLEELWKAKNICPTTTTILTSCFSRARETAEIIAHRLNVPVLVEPLLRERYFGDFNLTCDDNYAIVWNADKNDASMLTRHHVESAQDTLKRALQVIHQREQTTKGHTYILVSHGDVLQILRAFFAQVAIENHRSLPYLENAQFACLYQVASQR</sequence>
<protein>
    <recommendedName>
        <fullName evidence="5">Phosphoglycerate mutase</fullName>
    </recommendedName>
</protein>
<dbReference type="SMART" id="SM00855">
    <property type="entry name" value="PGAM"/>
    <property type="match status" value="1"/>
</dbReference>
<feature type="active site" description="Proton donor/acceptor" evidence="1">
    <location>
        <position position="116"/>
    </location>
</feature>
<dbReference type="EMBL" id="JANCYU010000069">
    <property type="protein sequence ID" value="KAK4528760.1"/>
    <property type="molecule type" value="Genomic_DNA"/>
</dbReference>
<dbReference type="InterPro" id="IPR029033">
    <property type="entry name" value="His_PPase_superfam"/>
</dbReference>
<keyword evidence="4" id="KW-1185">Reference proteome</keyword>
<gene>
    <name evidence="3" type="ORF">GAYE_SCF64G6706</name>
</gene>
<dbReference type="PANTHER" id="PTHR47821">
    <property type="entry name" value="PHOSPHOGLYCERATE MUTASE FAMILY PROTEIN"/>
    <property type="match status" value="1"/>
</dbReference>
<feature type="binding site" evidence="2">
    <location>
        <position position="92"/>
    </location>
    <ligand>
        <name>substrate</name>
    </ligand>
</feature>
<feature type="active site" description="Tele-phosphohistidine intermediate" evidence="1">
    <location>
        <position position="29"/>
    </location>
</feature>
<dbReference type="InterPro" id="IPR013078">
    <property type="entry name" value="His_Pase_superF_clade-1"/>
</dbReference>
<evidence type="ECO:0000313" key="3">
    <source>
        <dbReference type="EMBL" id="KAK4528760.1"/>
    </source>
</evidence>
<evidence type="ECO:0000256" key="2">
    <source>
        <dbReference type="PIRSR" id="PIRSR613078-2"/>
    </source>
</evidence>
<name>A0AAV9IMJ8_9RHOD</name>